<dbReference type="AlphaFoldDB" id="A0A931CM71"/>
<dbReference type="Proteomes" id="UP000655366">
    <property type="component" value="Unassembled WGS sequence"/>
</dbReference>
<keyword evidence="2" id="KW-0812">Transmembrane</keyword>
<comment type="caution">
    <text evidence="3">The sequence shown here is derived from an EMBL/GenBank/DDBJ whole genome shotgun (WGS) entry which is preliminary data.</text>
</comment>
<evidence type="ECO:0000256" key="2">
    <source>
        <dbReference type="SAM" id="Phobius"/>
    </source>
</evidence>
<feature type="transmembrane region" description="Helical" evidence="2">
    <location>
        <begin position="20"/>
        <end position="38"/>
    </location>
</feature>
<evidence type="ECO:0000256" key="1">
    <source>
        <dbReference type="SAM" id="MobiDB-lite"/>
    </source>
</evidence>
<keyword evidence="2" id="KW-1133">Transmembrane helix</keyword>
<feature type="compositionally biased region" description="Basic and acidic residues" evidence="1">
    <location>
        <begin position="95"/>
        <end position="111"/>
    </location>
</feature>
<organism evidence="3 4">
    <name type="scientific">Arthrobacter terrae</name>
    <dbReference type="NCBI Taxonomy" id="2935737"/>
    <lineage>
        <taxon>Bacteria</taxon>
        <taxon>Bacillati</taxon>
        <taxon>Actinomycetota</taxon>
        <taxon>Actinomycetes</taxon>
        <taxon>Micrococcales</taxon>
        <taxon>Micrococcaceae</taxon>
        <taxon>Arthrobacter</taxon>
    </lineage>
</organism>
<dbReference type="RefSeq" id="WP_196397747.1">
    <property type="nucleotide sequence ID" value="NZ_JADNYM010000021.1"/>
</dbReference>
<keyword evidence="4" id="KW-1185">Reference proteome</keyword>
<protein>
    <submittedName>
        <fullName evidence="3">Uncharacterized protein</fullName>
    </submittedName>
</protein>
<name>A0A931CM71_9MICC</name>
<gene>
    <name evidence="3" type="ORF">IV500_15715</name>
</gene>
<dbReference type="EMBL" id="JADNYM010000021">
    <property type="protein sequence ID" value="MBG0740823.1"/>
    <property type="molecule type" value="Genomic_DNA"/>
</dbReference>
<keyword evidence="2" id="KW-0472">Membrane</keyword>
<reference evidence="3 4" key="1">
    <citation type="submission" date="2020-11" db="EMBL/GenBank/DDBJ databases">
        <title>Arthrobacter antarcticus sp. nov., isolated from Antarctic Soil.</title>
        <authorList>
            <person name="Li J."/>
        </authorList>
    </citation>
    <scope>NUCLEOTIDE SEQUENCE [LARGE SCALE GENOMIC DNA]</scope>
    <source>
        <strain evidence="3 4">Z1-20</strain>
    </source>
</reference>
<sequence length="118" mass="12313">MAEKTPGTPGEPRISVKAPLSFAAILGLIAGAVTVVVSSGGTAHTPRWDLGAIAFGVAFIVCLVVAAMLSMSFKENAEHLGKGSGVSRTSAERLAQNERSQRLREDKRRNGDGGPRTP</sequence>
<feature type="region of interest" description="Disordered" evidence="1">
    <location>
        <begin position="78"/>
        <end position="118"/>
    </location>
</feature>
<accession>A0A931CM71</accession>
<proteinExistence type="predicted"/>
<feature type="transmembrane region" description="Helical" evidence="2">
    <location>
        <begin position="50"/>
        <end position="69"/>
    </location>
</feature>
<evidence type="ECO:0000313" key="3">
    <source>
        <dbReference type="EMBL" id="MBG0740823.1"/>
    </source>
</evidence>
<evidence type="ECO:0000313" key="4">
    <source>
        <dbReference type="Proteomes" id="UP000655366"/>
    </source>
</evidence>